<dbReference type="Proteomes" id="UP000005801">
    <property type="component" value="Unassembled WGS sequence"/>
</dbReference>
<gene>
    <name evidence="3" type="ORF">PPSIR1_27513</name>
</gene>
<protein>
    <recommendedName>
        <fullName evidence="2">Metallo-beta-lactamase domain-containing protein</fullName>
    </recommendedName>
</protein>
<dbReference type="PANTHER" id="PTHR43546">
    <property type="entry name" value="UPF0173 METAL-DEPENDENT HYDROLASE MJ1163-RELATED"/>
    <property type="match status" value="1"/>
</dbReference>
<dbReference type="InterPro" id="IPR036866">
    <property type="entry name" value="RibonucZ/Hydroxyglut_hydro"/>
</dbReference>
<dbReference type="GO" id="GO:0016787">
    <property type="term" value="F:hydrolase activity"/>
    <property type="evidence" value="ECO:0007669"/>
    <property type="project" value="UniProtKB-KW"/>
</dbReference>
<keyword evidence="4" id="KW-1185">Reference proteome</keyword>
<dbReference type="RefSeq" id="WP_006971716.1">
    <property type="nucleotide sequence ID" value="NZ_ABCS01000022.1"/>
</dbReference>
<dbReference type="InterPro" id="IPR001279">
    <property type="entry name" value="Metallo-B-lactamas"/>
</dbReference>
<proteinExistence type="predicted"/>
<sequence>MLEATFLGHQGWLFATAETRVLVDPLLTEGFGHGGLLGRVYPPRRVDLGAAPAVDAVVLTHEHDDHFDLPSLDRIAREVPVHLAARSSRAAFEILDAMGFSVTPLPPDSELRIGDLTHRTYRADHRQSAQGDEWEVSPYALTDAEGHCVFSTVDLPLRPELIAAASASAGRPQLWIHANNLSRTPIPGAQAEDASERSLCAAELLRRRASVTGLWAEPLLTAVVGGGWSFPGARAWMNAGAFPVSCEQLAGAVEGVHGRAGSPAAVAPTPGYRVRFDQGRLASQTRAGWIADAATSWPAREDGPPPDPEALLPGALRDAEAAGAPATRRLEREALAEALLVELDDLAAYLYGGPVFRAIYSAPLTDAKGRRMSFCFALRVDEDGPPLVFAYTPQACAFTRERSREAEWGTPRERYASGFECWAEDLLALLRGDIGPTALCYAGRLRHWNHGAGSKVGLRVDPAMLWTFCNPLRRPLATARLYARLLAQIEARGRSGPRVRARS</sequence>
<evidence type="ECO:0000256" key="1">
    <source>
        <dbReference type="ARBA" id="ARBA00022801"/>
    </source>
</evidence>
<feature type="domain" description="Metallo-beta-lactamase" evidence="2">
    <location>
        <begin position="19"/>
        <end position="152"/>
    </location>
</feature>
<dbReference type="Gene3D" id="3.60.15.10">
    <property type="entry name" value="Ribonuclease Z/Hydroxyacylglutathione hydrolase-like"/>
    <property type="match status" value="1"/>
</dbReference>
<organism evidence="3 4">
    <name type="scientific">Plesiocystis pacifica SIR-1</name>
    <dbReference type="NCBI Taxonomy" id="391625"/>
    <lineage>
        <taxon>Bacteria</taxon>
        <taxon>Pseudomonadati</taxon>
        <taxon>Myxococcota</taxon>
        <taxon>Polyangia</taxon>
        <taxon>Nannocystales</taxon>
        <taxon>Nannocystaceae</taxon>
        <taxon>Plesiocystis</taxon>
    </lineage>
</organism>
<dbReference type="PANTHER" id="PTHR43546:SF9">
    <property type="entry name" value="L-ASCORBATE-6-PHOSPHATE LACTONASE ULAG-RELATED"/>
    <property type="match status" value="1"/>
</dbReference>
<dbReference type="AlphaFoldDB" id="A6G4R7"/>
<evidence type="ECO:0000313" key="3">
    <source>
        <dbReference type="EMBL" id="EDM79187.1"/>
    </source>
</evidence>
<dbReference type="SUPFAM" id="SSF56281">
    <property type="entry name" value="Metallo-hydrolase/oxidoreductase"/>
    <property type="match status" value="1"/>
</dbReference>
<accession>A6G4R7</accession>
<evidence type="ECO:0000313" key="4">
    <source>
        <dbReference type="Proteomes" id="UP000005801"/>
    </source>
</evidence>
<evidence type="ECO:0000259" key="2">
    <source>
        <dbReference type="Pfam" id="PF12706"/>
    </source>
</evidence>
<comment type="caution">
    <text evidence="3">The sequence shown here is derived from an EMBL/GenBank/DDBJ whole genome shotgun (WGS) entry which is preliminary data.</text>
</comment>
<dbReference type="EMBL" id="ABCS01000022">
    <property type="protein sequence ID" value="EDM79187.1"/>
    <property type="molecule type" value="Genomic_DNA"/>
</dbReference>
<dbReference type="eggNOG" id="COG2220">
    <property type="taxonomic scope" value="Bacteria"/>
</dbReference>
<reference evidence="3 4" key="1">
    <citation type="submission" date="2007-06" db="EMBL/GenBank/DDBJ databases">
        <authorList>
            <person name="Shimkets L."/>
            <person name="Ferriera S."/>
            <person name="Johnson J."/>
            <person name="Kravitz S."/>
            <person name="Beeson K."/>
            <person name="Sutton G."/>
            <person name="Rogers Y.-H."/>
            <person name="Friedman R."/>
            <person name="Frazier M."/>
            <person name="Venter J.C."/>
        </authorList>
    </citation>
    <scope>NUCLEOTIDE SEQUENCE [LARGE SCALE GENOMIC DNA]</scope>
    <source>
        <strain evidence="3 4">SIR-1</strain>
    </source>
</reference>
<dbReference type="InterPro" id="IPR050114">
    <property type="entry name" value="UPF0173_UPF0282_UlaG_hydrolase"/>
</dbReference>
<dbReference type="STRING" id="391625.PPSIR1_27513"/>
<keyword evidence="1" id="KW-0378">Hydrolase</keyword>
<dbReference type="Pfam" id="PF12706">
    <property type="entry name" value="Lactamase_B_2"/>
    <property type="match status" value="1"/>
</dbReference>
<name>A6G4R7_9BACT</name>
<dbReference type="OrthoDB" id="9789133at2"/>